<dbReference type="AlphaFoldDB" id="A0A5N5SUX1"/>
<reference evidence="1 2" key="1">
    <citation type="journal article" date="2019" name="PLoS Biol.">
        <title>Sex chromosomes control vertical transmission of feminizing Wolbachia symbionts in an isopod.</title>
        <authorList>
            <person name="Becking T."/>
            <person name="Chebbi M.A."/>
            <person name="Giraud I."/>
            <person name="Moumen B."/>
            <person name="Laverre T."/>
            <person name="Caubet Y."/>
            <person name="Peccoud J."/>
            <person name="Gilbert C."/>
            <person name="Cordaux R."/>
        </authorList>
    </citation>
    <scope>NUCLEOTIDE SEQUENCE [LARGE SCALE GENOMIC DNA]</scope>
    <source>
        <strain evidence="1">ANa2</strain>
        <tissue evidence="1">Whole body excluding digestive tract and cuticle</tissue>
    </source>
</reference>
<accession>A0A5N5SUX1</accession>
<sequence length="91" mass="10509">MRNSLFQPLEQHRHWCGWVVDHSSLYIDKIDTSVEGYKIIPPQISQLQPDIPDSSIVTSEKYAGNIVGLRTVRGILESWTRDQTEDLQELE</sequence>
<evidence type="ECO:0000313" key="2">
    <source>
        <dbReference type="Proteomes" id="UP000326759"/>
    </source>
</evidence>
<dbReference type="EMBL" id="SEYY01019887">
    <property type="protein sequence ID" value="KAB7497822.1"/>
    <property type="molecule type" value="Genomic_DNA"/>
</dbReference>
<keyword evidence="2" id="KW-1185">Reference proteome</keyword>
<organism evidence="1 2">
    <name type="scientific">Armadillidium nasatum</name>
    <dbReference type="NCBI Taxonomy" id="96803"/>
    <lineage>
        <taxon>Eukaryota</taxon>
        <taxon>Metazoa</taxon>
        <taxon>Ecdysozoa</taxon>
        <taxon>Arthropoda</taxon>
        <taxon>Crustacea</taxon>
        <taxon>Multicrustacea</taxon>
        <taxon>Malacostraca</taxon>
        <taxon>Eumalacostraca</taxon>
        <taxon>Peracarida</taxon>
        <taxon>Isopoda</taxon>
        <taxon>Oniscidea</taxon>
        <taxon>Crinocheta</taxon>
        <taxon>Armadillidiidae</taxon>
        <taxon>Armadillidium</taxon>
    </lineage>
</organism>
<comment type="caution">
    <text evidence="1">The sequence shown here is derived from an EMBL/GenBank/DDBJ whole genome shotgun (WGS) entry which is preliminary data.</text>
</comment>
<dbReference type="Proteomes" id="UP000326759">
    <property type="component" value="Unassembled WGS sequence"/>
</dbReference>
<protein>
    <submittedName>
        <fullName evidence="1">Uncharacterized protein</fullName>
    </submittedName>
</protein>
<evidence type="ECO:0000313" key="1">
    <source>
        <dbReference type="EMBL" id="KAB7497822.1"/>
    </source>
</evidence>
<gene>
    <name evidence="1" type="ORF">Anas_00784</name>
</gene>
<name>A0A5N5SUX1_9CRUS</name>
<proteinExistence type="predicted"/>